<accession>A0AAD5X535</accession>
<sequence length="642" mass="71395">MAGKSQSFVKAQLEENAAVVEHWVMALLVARLEVLSEYLKVAGAAATPYQFAIMQLVPAYVLPHNSELPSDRAVGDDALVQLTAILRHAKVEDLRQRARDCLRSFRRADGGRALPVVVDEVQVLLEESTKRYAATTDSAQERPLYTPVIGTILSLNPMNVESILPVVVSGTGLSITEAEEKSGSMVGKGVASTVRVICRSGQNFKAFRKYLQLFVDLDDSAGDEQVKGWWSRIYSMLRGRPRFAAVFVELCIRVLSGSPGGVGSLGALLAKVWETLLRSDSDKSVYAAVHRLRTRNRPDLWQFAVDVCASYLYSGCPVVFFREKHLQLVEMGLAQLQTGVGSQSLEGRIDEPLVAWAMFQYCRDHDMHLAERVFHWMGLQKSNPSSSGFLWESVLPEELFKLFNNDRPMKEHPLFAHLGSRLPPYFNYPAVIHRPNLVGPIAVKASDTYRLANFLANPLAPFFLPEFRAGPDIAFAIDFQTKPPTTIACFLQAKLAVKVGDKRAAKLTTCPERFYSRKGETGLVPEREDVIQALLERYNRAQGVVRIMLAFPTALDSTNYSTSSHPTTRMTRSQAMASPAYPDVEIIVDVNNIAQFATKEHVAFLENLKGGEFEHSISEVGVGFEVDEEEEEEGGFGMEIDW</sequence>
<dbReference type="EMBL" id="JADGJD010000013">
    <property type="protein sequence ID" value="KAJ3057015.1"/>
    <property type="molecule type" value="Genomic_DNA"/>
</dbReference>
<evidence type="ECO:0000313" key="2">
    <source>
        <dbReference type="Proteomes" id="UP001212841"/>
    </source>
</evidence>
<evidence type="ECO:0000313" key="1">
    <source>
        <dbReference type="EMBL" id="KAJ3057015.1"/>
    </source>
</evidence>
<keyword evidence="2" id="KW-1185">Reference proteome</keyword>
<protein>
    <submittedName>
        <fullName evidence="1">Uncharacterized protein</fullName>
    </submittedName>
</protein>
<gene>
    <name evidence="1" type="ORF">HK097_001499</name>
</gene>
<reference evidence="1" key="1">
    <citation type="submission" date="2020-05" db="EMBL/GenBank/DDBJ databases">
        <title>Phylogenomic resolution of chytrid fungi.</title>
        <authorList>
            <person name="Stajich J.E."/>
            <person name="Amses K."/>
            <person name="Simmons R."/>
            <person name="Seto K."/>
            <person name="Myers J."/>
            <person name="Bonds A."/>
            <person name="Quandt C.A."/>
            <person name="Barry K."/>
            <person name="Liu P."/>
            <person name="Grigoriev I."/>
            <person name="Longcore J.E."/>
            <person name="James T.Y."/>
        </authorList>
    </citation>
    <scope>NUCLEOTIDE SEQUENCE</scope>
    <source>
        <strain evidence="1">JEL0318</strain>
    </source>
</reference>
<dbReference type="Proteomes" id="UP001212841">
    <property type="component" value="Unassembled WGS sequence"/>
</dbReference>
<proteinExistence type="predicted"/>
<dbReference type="AlphaFoldDB" id="A0AAD5X535"/>
<comment type="caution">
    <text evidence="1">The sequence shown here is derived from an EMBL/GenBank/DDBJ whole genome shotgun (WGS) entry which is preliminary data.</text>
</comment>
<name>A0AAD5X535_9FUNG</name>
<organism evidence="1 2">
    <name type="scientific">Rhizophlyctis rosea</name>
    <dbReference type="NCBI Taxonomy" id="64517"/>
    <lineage>
        <taxon>Eukaryota</taxon>
        <taxon>Fungi</taxon>
        <taxon>Fungi incertae sedis</taxon>
        <taxon>Chytridiomycota</taxon>
        <taxon>Chytridiomycota incertae sedis</taxon>
        <taxon>Chytridiomycetes</taxon>
        <taxon>Rhizophlyctidales</taxon>
        <taxon>Rhizophlyctidaceae</taxon>
        <taxon>Rhizophlyctis</taxon>
    </lineage>
</organism>